<dbReference type="EMBL" id="BATL01000017">
    <property type="protein sequence ID" value="GAD75001.1"/>
    <property type="molecule type" value="Genomic_DNA"/>
</dbReference>
<accession>U3A4R7</accession>
<gene>
    <name evidence="1" type="ORF">VAZ01S_017_00960</name>
</gene>
<name>U3A4R7_9VIBR</name>
<proteinExistence type="predicted"/>
<evidence type="ECO:0000313" key="2">
    <source>
        <dbReference type="Proteomes" id="UP000016567"/>
    </source>
</evidence>
<evidence type="ECO:0000313" key="1">
    <source>
        <dbReference type="EMBL" id="GAD75001.1"/>
    </source>
</evidence>
<dbReference type="AlphaFoldDB" id="U3A4R7"/>
<reference evidence="1 2" key="1">
    <citation type="submission" date="2013-09" db="EMBL/GenBank/DDBJ databases">
        <title>Whole genome shotgun sequence of Vibrio azureus NBRC 104587.</title>
        <authorList>
            <person name="Isaki S."/>
            <person name="Hosoyama A."/>
            <person name="Numata M."/>
            <person name="Hashimoto M."/>
            <person name="Hosoyama Y."/>
            <person name="Tsuchikane K."/>
            <person name="Noguchi M."/>
            <person name="Hirakata S."/>
            <person name="Ichikawa N."/>
            <person name="Ohji S."/>
            <person name="Yamazoe A."/>
            <person name="Fujita N."/>
        </authorList>
    </citation>
    <scope>NUCLEOTIDE SEQUENCE [LARGE SCALE GENOMIC DNA]</scope>
    <source>
        <strain evidence="1 2">NBRC 104587</strain>
    </source>
</reference>
<comment type="caution">
    <text evidence="1">The sequence shown here is derived from an EMBL/GenBank/DDBJ whole genome shotgun (WGS) entry which is preliminary data.</text>
</comment>
<protein>
    <submittedName>
        <fullName evidence="1">Uncharacterized protein</fullName>
    </submittedName>
</protein>
<dbReference type="Proteomes" id="UP000016567">
    <property type="component" value="Unassembled WGS sequence"/>
</dbReference>
<keyword evidence="2" id="KW-1185">Reference proteome</keyword>
<sequence length="59" mass="6629">MATIEVISKNDKVIKGLLRKAEILETLSVGLLRRNRKSIEIERGMTKLAPSQQTGRCSF</sequence>
<organism evidence="1 2">
    <name type="scientific">Vibrio azureus NBRC 104587</name>
    <dbReference type="NCBI Taxonomy" id="1219077"/>
    <lineage>
        <taxon>Bacteria</taxon>
        <taxon>Pseudomonadati</taxon>
        <taxon>Pseudomonadota</taxon>
        <taxon>Gammaproteobacteria</taxon>
        <taxon>Vibrionales</taxon>
        <taxon>Vibrionaceae</taxon>
        <taxon>Vibrio</taxon>
    </lineage>
</organism>